<protein>
    <submittedName>
        <fullName evidence="2">N-acetyltransferase</fullName>
    </submittedName>
</protein>
<gene>
    <name evidence="2" type="ORF">Atai01_51330</name>
</gene>
<evidence type="ECO:0000313" key="3">
    <source>
        <dbReference type="Proteomes" id="UP001165136"/>
    </source>
</evidence>
<sequence>MSSPFSTRLETGHEDRRAIREINLAAFPTALEADLVDALREDPGAWLPWGSWIAESPDGTATGFALLTRCHVDDVPALALGPCAVPPEQQSMGAGSAAIRAALDAARTAGEKLVLVLGHAAYYPRFGFTPASRYGIRPPFEVPDENMMALAFDPDRPIPAGTIRYAAPFGV</sequence>
<accession>A0A9W6VIJ3</accession>
<dbReference type="RefSeq" id="WP_285488445.1">
    <property type="nucleotide sequence ID" value="NZ_BSTI01000012.1"/>
</dbReference>
<dbReference type="Proteomes" id="UP001165136">
    <property type="component" value="Unassembled WGS sequence"/>
</dbReference>
<dbReference type="SUPFAM" id="SSF55729">
    <property type="entry name" value="Acyl-CoA N-acyltransferases (Nat)"/>
    <property type="match status" value="1"/>
</dbReference>
<dbReference type="InterPro" id="IPR000182">
    <property type="entry name" value="GNAT_dom"/>
</dbReference>
<comment type="caution">
    <text evidence="2">The sequence shown here is derived from an EMBL/GenBank/DDBJ whole genome shotgun (WGS) entry which is preliminary data.</text>
</comment>
<dbReference type="EMBL" id="BSTI01000012">
    <property type="protein sequence ID" value="GLY68514.1"/>
    <property type="molecule type" value="Genomic_DNA"/>
</dbReference>
<evidence type="ECO:0000259" key="1">
    <source>
        <dbReference type="PROSITE" id="PS51186"/>
    </source>
</evidence>
<keyword evidence="3" id="KW-1185">Reference proteome</keyword>
<dbReference type="GO" id="GO:0016747">
    <property type="term" value="F:acyltransferase activity, transferring groups other than amino-acyl groups"/>
    <property type="evidence" value="ECO:0007669"/>
    <property type="project" value="InterPro"/>
</dbReference>
<evidence type="ECO:0000313" key="2">
    <source>
        <dbReference type="EMBL" id="GLY68514.1"/>
    </source>
</evidence>
<dbReference type="InterPro" id="IPR016181">
    <property type="entry name" value="Acyl_CoA_acyltransferase"/>
</dbReference>
<reference evidence="2" key="1">
    <citation type="submission" date="2023-03" db="EMBL/GenBank/DDBJ databases">
        <title>Amycolatopsis taiwanensis NBRC 103393.</title>
        <authorList>
            <person name="Ichikawa N."/>
            <person name="Sato H."/>
            <person name="Tonouchi N."/>
        </authorList>
    </citation>
    <scope>NUCLEOTIDE SEQUENCE</scope>
    <source>
        <strain evidence="2">NBRC 103393</strain>
    </source>
</reference>
<dbReference type="Gene3D" id="3.40.630.30">
    <property type="match status" value="1"/>
</dbReference>
<dbReference type="Pfam" id="PF00583">
    <property type="entry name" value="Acetyltransf_1"/>
    <property type="match status" value="1"/>
</dbReference>
<proteinExistence type="predicted"/>
<dbReference type="PROSITE" id="PS51186">
    <property type="entry name" value="GNAT"/>
    <property type="match status" value="1"/>
</dbReference>
<organism evidence="2 3">
    <name type="scientific">Amycolatopsis taiwanensis</name>
    <dbReference type="NCBI Taxonomy" id="342230"/>
    <lineage>
        <taxon>Bacteria</taxon>
        <taxon>Bacillati</taxon>
        <taxon>Actinomycetota</taxon>
        <taxon>Actinomycetes</taxon>
        <taxon>Pseudonocardiales</taxon>
        <taxon>Pseudonocardiaceae</taxon>
        <taxon>Amycolatopsis</taxon>
    </lineage>
</organism>
<feature type="domain" description="N-acetyltransferase" evidence="1">
    <location>
        <begin position="5"/>
        <end position="149"/>
    </location>
</feature>
<name>A0A9W6VIJ3_9PSEU</name>
<dbReference type="AlphaFoldDB" id="A0A9W6VIJ3"/>